<sequence length="75" mass="8132">MTGRLYLRVAEAAAACGVSKRTLWSWVGQGLPAFKVGGVTLVSPDKLREWLENHAVDHGQTDKIVDEVLSGLGRN</sequence>
<dbReference type="InterPro" id="IPR009061">
    <property type="entry name" value="DNA-bd_dom_put_sf"/>
</dbReference>
<dbReference type="EMBL" id="CP002085">
    <property type="protein sequence ID" value="ADK85085.1"/>
    <property type="molecule type" value="Genomic_DNA"/>
</dbReference>
<dbReference type="KEGG" id="dbr:Deba_1718"/>
<accession>E1QHP2</accession>
<keyword evidence="3" id="KW-1185">Reference proteome</keyword>
<dbReference type="Pfam" id="PF12728">
    <property type="entry name" value="HTH_17"/>
    <property type="match status" value="1"/>
</dbReference>
<evidence type="ECO:0000313" key="2">
    <source>
        <dbReference type="EMBL" id="ADK85085.1"/>
    </source>
</evidence>
<dbReference type="HOGENOM" id="CLU_2665096_0_0_7"/>
<dbReference type="SUPFAM" id="SSF46955">
    <property type="entry name" value="Putative DNA-binding domain"/>
    <property type="match status" value="1"/>
</dbReference>
<dbReference type="Proteomes" id="UP000009047">
    <property type="component" value="Chromosome"/>
</dbReference>
<dbReference type="Gene3D" id="1.10.10.10">
    <property type="entry name" value="Winged helix-like DNA-binding domain superfamily/Winged helix DNA-binding domain"/>
    <property type="match status" value="1"/>
</dbReference>
<dbReference type="InterPro" id="IPR041657">
    <property type="entry name" value="HTH_17"/>
</dbReference>
<dbReference type="InterPro" id="IPR036388">
    <property type="entry name" value="WH-like_DNA-bd_sf"/>
</dbReference>
<dbReference type="STRING" id="644282.Deba_1718"/>
<name>E1QHP2_DESB2</name>
<feature type="domain" description="Helix-turn-helix" evidence="1">
    <location>
        <begin position="6"/>
        <end position="54"/>
    </location>
</feature>
<reference evidence="2 3" key="1">
    <citation type="journal article" date="2010" name="Stand. Genomic Sci.">
        <title>Complete genome sequence of Desulfarculus baarsii type strain (2st14).</title>
        <authorList>
            <person name="Sun H."/>
            <person name="Spring S."/>
            <person name="Lapidus A."/>
            <person name="Davenport K."/>
            <person name="Del Rio T.G."/>
            <person name="Tice H."/>
            <person name="Nolan M."/>
            <person name="Copeland A."/>
            <person name="Cheng J.F."/>
            <person name="Lucas S."/>
            <person name="Tapia R."/>
            <person name="Goodwin L."/>
            <person name="Pitluck S."/>
            <person name="Ivanova N."/>
            <person name="Pagani I."/>
            <person name="Mavromatis K."/>
            <person name="Ovchinnikova G."/>
            <person name="Pati A."/>
            <person name="Chen A."/>
            <person name="Palaniappan K."/>
            <person name="Hauser L."/>
            <person name="Chang Y.J."/>
            <person name="Jeffries C.D."/>
            <person name="Detter J.C."/>
            <person name="Han C."/>
            <person name="Rohde M."/>
            <person name="Brambilla E."/>
            <person name="Goker M."/>
            <person name="Woyke T."/>
            <person name="Bristow J."/>
            <person name="Eisen J.A."/>
            <person name="Markowitz V."/>
            <person name="Hugenholtz P."/>
            <person name="Kyrpides N.C."/>
            <person name="Klenk H.P."/>
            <person name="Land M."/>
        </authorList>
    </citation>
    <scope>NUCLEOTIDE SEQUENCE [LARGE SCALE GENOMIC DNA]</scope>
    <source>
        <strain evidence="3">ATCC 33931 / DSM 2075 / LMG 7858 / VKM B-1802 / 2st14</strain>
    </source>
</reference>
<proteinExistence type="predicted"/>
<evidence type="ECO:0000313" key="3">
    <source>
        <dbReference type="Proteomes" id="UP000009047"/>
    </source>
</evidence>
<gene>
    <name evidence="2" type="ordered locus">Deba_1718</name>
</gene>
<dbReference type="RefSeq" id="WP_013258538.1">
    <property type="nucleotide sequence ID" value="NC_014365.1"/>
</dbReference>
<dbReference type="AlphaFoldDB" id="E1QHP2"/>
<evidence type="ECO:0000259" key="1">
    <source>
        <dbReference type="Pfam" id="PF12728"/>
    </source>
</evidence>
<organism evidence="2 3">
    <name type="scientific">Desulfarculus baarsii (strain ATCC 33931 / DSM 2075 / LMG 7858 / VKM B-1802 / 2st14)</name>
    <dbReference type="NCBI Taxonomy" id="644282"/>
    <lineage>
        <taxon>Bacteria</taxon>
        <taxon>Pseudomonadati</taxon>
        <taxon>Thermodesulfobacteriota</taxon>
        <taxon>Desulfarculia</taxon>
        <taxon>Desulfarculales</taxon>
        <taxon>Desulfarculaceae</taxon>
        <taxon>Desulfarculus</taxon>
    </lineage>
</organism>
<protein>
    <submittedName>
        <fullName evidence="2">DNA binding domain protein, excisionase family</fullName>
    </submittedName>
</protein>